<comment type="caution">
    <text evidence="2">The sequence shown here is derived from an EMBL/GenBank/DDBJ whole genome shotgun (WGS) entry which is preliminary data.</text>
</comment>
<dbReference type="RefSeq" id="WP_189631288.1">
    <property type="nucleotide sequence ID" value="NZ_BNAG01000004.1"/>
</dbReference>
<feature type="chain" id="PRO_5046497444" description="Nuclear transport factor 2 family protein" evidence="1">
    <location>
        <begin position="23"/>
        <end position="142"/>
    </location>
</feature>
<feature type="signal peptide" evidence="1">
    <location>
        <begin position="1"/>
        <end position="22"/>
    </location>
</feature>
<dbReference type="Gene3D" id="3.10.450.50">
    <property type="match status" value="1"/>
</dbReference>
<sequence>MNISKILVCLIGLTISSLSTQAQSQKQEVDQITTTLNYYLEGGTNNDYATLAKAFHPEAMMQSVGGNGHQNVNVLEFFKKGMKPGPRQNRTTRIVSVDVQGNAAQAKLTITYEGFRFIDYMTLLKVDGKWLIVSKVFYKEDL</sequence>
<evidence type="ECO:0000313" key="3">
    <source>
        <dbReference type="Proteomes" id="UP000658258"/>
    </source>
</evidence>
<dbReference type="CDD" id="cd00531">
    <property type="entry name" value="NTF2_like"/>
    <property type="match status" value="1"/>
</dbReference>
<protein>
    <recommendedName>
        <fullName evidence="4">Nuclear transport factor 2 family protein</fullName>
    </recommendedName>
</protein>
<keyword evidence="3" id="KW-1185">Reference proteome</keyword>
<dbReference type="EMBL" id="BNAG01000004">
    <property type="protein sequence ID" value="GHE73043.1"/>
    <property type="molecule type" value="Genomic_DNA"/>
</dbReference>
<dbReference type="Proteomes" id="UP000658258">
    <property type="component" value="Unassembled WGS sequence"/>
</dbReference>
<organism evidence="2 3">
    <name type="scientific">Roseivirga thermotolerans</name>
    <dbReference type="NCBI Taxonomy" id="1758176"/>
    <lineage>
        <taxon>Bacteria</taxon>
        <taxon>Pseudomonadati</taxon>
        <taxon>Bacteroidota</taxon>
        <taxon>Cytophagia</taxon>
        <taxon>Cytophagales</taxon>
        <taxon>Roseivirgaceae</taxon>
        <taxon>Roseivirga</taxon>
    </lineage>
</organism>
<keyword evidence="1" id="KW-0732">Signal</keyword>
<proteinExistence type="predicted"/>
<dbReference type="Pfam" id="PF12893">
    <property type="entry name" value="Lumazine_bd_2"/>
    <property type="match status" value="1"/>
</dbReference>
<evidence type="ECO:0000256" key="1">
    <source>
        <dbReference type="SAM" id="SignalP"/>
    </source>
</evidence>
<evidence type="ECO:0000313" key="2">
    <source>
        <dbReference type="EMBL" id="GHE73043.1"/>
    </source>
</evidence>
<gene>
    <name evidence="2" type="ORF">GCM10011340_31930</name>
</gene>
<reference evidence="3" key="1">
    <citation type="journal article" date="2019" name="Int. J. Syst. Evol. Microbiol.">
        <title>The Global Catalogue of Microorganisms (GCM) 10K type strain sequencing project: providing services to taxonomists for standard genome sequencing and annotation.</title>
        <authorList>
            <consortium name="The Broad Institute Genomics Platform"/>
            <consortium name="The Broad Institute Genome Sequencing Center for Infectious Disease"/>
            <person name="Wu L."/>
            <person name="Ma J."/>
        </authorList>
    </citation>
    <scope>NUCLEOTIDE SEQUENCE [LARGE SCALE GENOMIC DNA]</scope>
    <source>
        <strain evidence="3">CGMCC 1.15111</strain>
    </source>
</reference>
<name>A0ABQ3I8B7_9BACT</name>
<dbReference type="InterPro" id="IPR039437">
    <property type="entry name" value="FrzH/put_lumazine-bd"/>
</dbReference>
<dbReference type="SUPFAM" id="SSF54427">
    <property type="entry name" value="NTF2-like"/>
    <property type="match status" value="1"/>
</dbReference>
<evidence type="ECO:0008006" key="4">
    <source>
        <dbReference type="Google" id="ProtNLM"/>
    </source>
</evidence>
<dbReference type="InterPro" id="IPR032710">
    <property type="entry name" value="NTF2-like_dom_sf"/>
</dbReference>
<accession>A0ABQ3I8B7</accession>